<keyword evidence="1" id="KW-0472">Membrane</keyword>
<dbReference type="RefSeq" id="WP_090619774.1">
    <property type="nucleotide sequence ID" value="NZ_FOFD01000004.1"/>
</dbReference>
<feature type="transmembrane region" description="Helical" evidence="1">
    <location>
        <begin position="97"/>
        <end position="118"/>
    </location>
</feature>
<feature type="transmembrane region" description="Helical" evidence="1">
    <location>
        <begin position="12"/>
        <end position="33"/>
    </location>
</feature>
<evidence type="ECO:0000313" key="4">
    <source>
        <dbReference type="Proteomes" id="UP000199114"/>
    </source>
</evidence>
<proteinExistence type="predicted"/>
<dbReference type="Proteomes" id="UP000199114">
    <property type="component" value="Unassembled WGS sequence"/>
</dbReference>
<evidence type="ECO:0000313" key="3">
    <source>
        <dbReference type="EMBL" id="SER28527.1"/>
    </source>
</evidence>
<gene>
    <name evidence="3" type="ORF">SAMN04489841_3547</name>
</gene>
<accession>A0A1H9MYB1</accession>
<feature type="domain" description="DUF7978" evidence="2">
    <location>
        <begin position="6"/>
        <end position="188"/>
    </location>
</feature>
<dbReference type="AlphaFoldDB" id="A0A1H9MYB1"/>
<organism evidence="3 4">
    <name type="scientific">Natrinema salaciae</name>
    <dbReference type="NCBI Taxonomy" id="1186196"/>
    <lineage>
        <taxon>Archaea</taxon>
        <taxon>Methanobacteriati</taxon>
        <taxon>Methanobacteriota</taxon>
        <taxon>Stenosarchaea group</taxon>
        <taxon>Halobacteria</taxon>
        <taxon>Halobacteriales</taxon>
        <taxon>Natrialbaceae</taxon>
        <taxon>Natrinema</taxon>
    </lineage>
</organism>
<dbReference type="EMBL" id="FOFD01000004">
    <property type="protein sequence ID" value="SER28527.1"/>
    <property type="molecule type" value="Genomic_DNA"/>
</dbReference>
<feature type="transmembrane region" description="Helical" evidence="1">
    <location>
        <begin position="130"/>
        <end position="152"/>
    </location>
</feature>
<dbReference type="Pfam" id="PF25933">
    <property type="entry name" value="DUF7978"/>
    <property type="match status" value="1"/>
</dbReference>
<protein>
    <recommendedName>
        <fullName evidence="2">DUF7978 domain-containing protein</fullName>
    </recommendedName>
</protein>
<dbReference type="OrthoDB" id="270777at2157"/>
<feature type="transmembrane region" description="Helical" evidence="1">
    <location>
        <begin position="164"/>
        <end position="189"/>
    </location>
</feature>
<keyword evidence="1" id="KW-1133">Transmembrane helix</keyword>
<keyword evidence="4" id="KW-1185">Reference proteome</keyword>
<name>A0A1H9MYB1_9EURY</name>
<keyword evidence="1" id="KW-0812">Transmembrane</keyword>
<sequence length="204" mass="21280">MIFDDETRRALGAGALTGGLAWLVGYLLTYAAAIGDVRSNEQFRLLESAADESLTVEMIGLLFYNAHNVSADVPQYGLLRALESNHDFIAADGGSTLLLYGVPVVVLVVGGAVVTRAVRYDLESTADAAFTGTTVVVGYLPFAVLGSIGFAIDLGEGAMRPDLLLSIGFAGTFYPLLFGAIGGVGARFATRGFREGSLSDSDGT</sequence>
<evidence type="ECO:0000259" key="2">
    <source>
        <dbReference type="Pfam" id="PF25933"/>
    </source>
</evidence>
<reference evidence="4" key="1">
    <citation type="submission" date="2016-10" db="EMBL/GenBank/DDBJ databases">
        <authorList>
            <person name="Varghese N."/>
            <person name="Submissions S."/>
        </authorList>
    </citation>
    <scope>NUCLEOTIDE SEQUENCE [LARGE SCALE GENOMIC DNA]</scope>
    <source>
        <strain evidence="4">DSM 25055</strain>
    </source>
</reference>
<dbReference type="InterPro" id="IPR058284">
    <property type="entry name" value="DUF7978"/>
</dbReference>
<evidence type="ECO:0000256" key="1">
    <source>
        <dbReference type="SAM" id="Phobius"/>
    </source>
</evidence>